<name>A0ABS8Y9P6_DATST</name>
<dbReference type="Proteomes" id="UP000823775">
    <property type="component" value="Unassembled WGS sequence"/>
</dbReference>
<feature type="non-terminal residue" evidence="1">
    <location>
        <position position="114"/>
    </location>
</feature>
<evidence type="ECO:0000313" key="2">
    <source>
        <dbReference type="Proteomes" id="UP000823775"/>
    </source>
</evidence>
<reference evidence="1 2" key="1">
    <citation type="journal article" date="2021" name="BMC Genomics">
        <title>Datura genome reveals duplications of psychoactive alkaloid biosynthetic genes and high mutation rate following tissue culture.</title>
        <authorList>
            <person name="Rajewski A."/>
            <person name="Carter-House D."/>
            <person name="Stajich J."/>
            <person name="Litt A."/>
        </authorList>
    </citation>
    <scope>NUCLEOTIDE SEQUENCE [LARGE SCALE GENOMIC DNA]</scope>
    <source>
        <strain evidence="1">AR-01</strain>
    </source>
</reference>
<proteinExistence type="predicted"/>
<evidence type="ECO:0008006" key="3">
    <source>
        <dbReference type="Google" id="ProtNLM"/>
    </source>
</evidence>
<sequence length="114" mass="12849">LIFRNISPTPTELALIQLPLPIDDIVVENVPISNDNDDFISPSPPLLRNKGDHNDIFAHIHEGGSPIPDVNDKREYLAVPTKYDTVQVEPFEVKGDEQNKEDHPSVHDVFIMDE</sequence>
<evidence type="ECO:0000313" key="1">
    <source>
        <dbReference type="EMBL" id="MCE5167320.1"/>
    </source>
</evidence>
<accession>A0ABS8Y9P6</accession>
<organism evidence="1 2">
    <name type="scientific">Datura stramonium</name>
    <name type="common">Jimsonweed</name>
    <name type="synonym">Common thornapple</name>
    <dbReference type="NCBI Taxonomy" id="4076"/>
    <lineage>
        <taxon>Eukaryota</taxon>
        <taxon>Viridiplantae</taxon>
        <taxon>Streptophyta</taxon>
        <taxon>Embryophyta</taxon>
        <taxon>Tracheophyta</taxon>
        <taxon>Spermatophyta</taxon>
        <taxon>Magnoliopsida</taxon>
        <taxon>eudicotyledons</taxon>
        <taxon>Gunneridae</taxon>
        <taxon>Pentapetalae</taxon>
        <taxon>asterids</taxon>
        <taxon>lamiids</taxon>
        <taxon>Solanales</taxon>
        <taxon>Solanaceae</taxon>
        <taxon>Solanoideae</taxon>
        <taxon>Datureae</taxon>
        <taxon>Datura</taxon>
    </lineage>
</organism>
<keyword evidence="2" id="KW-1185">Reference proteome</keyword>
<protein>
    <recommendedName>
        <fullName evidence="3">Reverse transcriptase domain-containing protein</fullName>
    </recommendedName>
</protein>
<feature type="non-terminal residue" evidence="1">
    <location>
        <position position="1"/>
    </location>
</feature>
<comment type="caution">
    <text evidence="1">The sequence shown here is derived from an EMBL/GenBank/DDBJ whole genome shotgun (WGS) entry which is preliminary data.</text>
</comment>
<dbReference type="EMBL" id="JACEIK010078868">
    <property type="protein sequence ID" value="MCE5167320.1"/>
    <property type="molecule type" value="Genomic_DNA"/>
</dbReference>
<gene>
    <name evidence="1" type="ORF">HAX54_048028</name>
</gene>